<feature type="region of interest" description="Disordered" evidence="1">
    <location>
        <begin position="50"/>
        <end position="77"/>
    </location>
</feature>
<organism evidence="2 3">
    <name type="scientific">Tsukamurella soli</name>
    <dbReference type="NCBI Taxonomy" id="644556"/>
    <lineage>
        <taxon>Bacteria</taxon>
        <taxon>Bacillati</taxon>
        <taxon>Actinomycetota</taxon>
        <taxon>Actinomycetes</taxon>
        <taxon>Mycobacteriales</taxon>
        <taxon>Tsukamurellaceae</taxon>
        <taxon>Tsukamurella</taxon>
    </lineage>
</organism>
<keyword evidence="3" id="KW-1185">Reference proteome</keyword>
<gene>
    <name evidence="2" type="ORF">GCM10023147_36020</name>
</gene>
<feature type="compositionally biased region" description="Polar residues" evidence="1">
    <location>
        <begin position="50"/>
        <end position="71"/>
    </location>
</feature>
<accession>A0ABP8K241</accession>
<sequence>MVTDRPMHPIEQFAKPHTTLRSRPADRRRGLSSVLVATFGVIILSGCSHTDPAQSAATSSVTDSLESGTTLPFQPVPSFPPFPGPYHSIRAVIAKGGTTPIHSTDPDAPAAAVRDFDSRSPECSGPAKNYTTNSGTFTVLCDPDHVPYLLGEVVVAGSDILSVQIRHLENESRDVTIVRIRDSAFKGEARYVAAHLGGEIAVARDGVVCTSQVLTSPLNSPEGEFSGGTETARCFD</sequence>
<comment type="caution">
    <text evidence="2">The sequence shown here is derived from an EMBL/GenBank/DDBJ whole genome shotgun (WGS) entry which is preliminary data.</text>
</comment>
<proteinExistence type="predicted"/>
<dbReference type="EMBL" id="BAABFR010000067">
    <property type="protein sequence ID" value="GAA4399099.1"/>
    <property type="molecule type" value="Genomic_DNA"/>
</dbReference>
<evidence type="ECO:0000313" key="3">
    <source>
        <dbReference type="Proteomes" id="UP001500635"/>
    </source>
</evidence>
<name>A0ABP8K241_9ACTN</name>
<reference evidence="3" key="1">
    <citation type="journal article" date="2019" name="Int. J. Syst. Evol. Microbiol.">
        <title>The Global Catalogue of Microorganisms (GCM) 10K type strain sequencing project: providing services to taxonomists for standard genome sequencing and annotation.</title>
        <authorList>
            <consortium name="The Broad Institute Genomics Platform"/>
            <consortium name="The Broad Institute Genome Sequencing Center for Infectious Disease"/>
            <person name="Wu L."/>
            <person name="Ma J."/>
        </authorList>
    </citation>
    <scope>NUCLEOTIDE SEQUENCE [LARGE SCALE GENOMIC DNA]</scope>
    <source>
        <strain evidence="3">JCM 17688</strain>
    </source>
</reference>
<evidence type="ECO:0000313" key="2">
    <source>
        <dbReference type="EMBL" id="GAA4399099.1"/>
    </source>
</evidence>
<evidence type="ECO:0000256" key="1">
    <source>
        <dbReference type="SAM" id="MobiDB-lite"/>
    </source>
</evidence>
<dbReference type="Proteomes" id="UP001500635">
    <property type="component" value="Unassembled WGS sequence"/>
</dbReference>
<evidence type="ECO:0008006" key="4">
    <source>
        <dbReference type="Google" id="ProtNLM"/>
    </source>
</evidence>
<protein>
    <recommendedName>
        <fullName evidence="4">Lipoprotein</fullName>
    </recommendedName>
</protein>